<dbReference type="EMBL" id="CP035503">
    <property type="protein sequence ID" value="QDL36140.1"/>
    <property type="molecule type" value="Genomic_DNA"/>
</dbReference>
<reference evidence="2 3" key="1">
    <citation type="submission" date="2019-01" db="EMBL/GenBank/DDBJ databases">
        <title>Genomic insights into a novel species Rhodoferax sp.</title>
        <authorList>
            <person name="Jin L."/>
        </authorList>
    </citation>
    <scope>NUCLEOTIDE SEQUENCE [LARGE SCALE GENOMIC DNA]</scope>
    <source>
        <strain evidence="2 3">CHu59-6-5</strain>
    </source>
</reference>
<accession>A0A515D6W4</accession>
<evidence type="ECO:0000256" key="1">
    <source>
        <dbReference type="SAM" id="SignalP"/>
    </source>
</evidence>
<name>A0A515D6W4_9BURK</name>
<keyword evidence="3" id="KW-1185">Reference proteome</keyword>
<evidence type="ECO:0008006" key="4">
    <source>
        <dbReference type="Google" id="ProtNLM"/>
    </source>
</evidence>
<organism evidence="2 3">
    <name type="scientific">Rhodoferax sediminis</name>
    <dbReference type="NCBI Taxonomy" id="2509614"/>
    <lineage>
        <taxon>Bacteria</taxon>
        <taxon>Pseudomonadati</taxon>
        <taxon>Pseudomonadota</taxon>
        <taxon>Betaproteobacteria</taxon>
        <taxon>Burkholderiales</taxon>
        <taxon>Comamonadaceae</taxon>
        <taxon>Rhodoferax</taxon>
    </lineage>
</organism>
<gene>
    <name evidence="2" type="ORF">EUB48_01645</name>
</gene>
<keyword evidence="1" id="KW-0732">Signal</keyword>
<dbReference type="AlphaFoldDB" id="A0A515D6W4"/>
<evidence type="ECO:0000313" key="2">
    <source>
        <dbReference type="EMBL" id="QDL36140.1"/>
    </source>
</evidence>
<feature type="signal peptide" evidence="1">
    <location>
        <begin position="1"/>
        <end position="22"/>
    </location>
</feature>
<proteinExistence type="predicted"/>
<dbReference type="OrthoDB" id="8909437at2"/>
<evidence type="ECO:0000313" key="3">
    <source>
        <dbReference type="Proteomes" id="UP000316798"/>
    </source>
</evidence>
<feature type="chain" id="PRO_5021795029" description="Lipocalin-like domain-containing protein" evidence="1">
    <location>
        <begin position="23"/>
        <end position="152"/>
    </location>
</feature>
<protein>
    <recommendedName>
        <fullName evidence="4">Lipocalin-like domain-containing protein</fullName>
    </recommendedName>
</protein>
<dbReference type="KEGG" id="rhf:EUB48_01645"/>
<dbReference type="Proteomes" id="UP000316798">
    <property type="component" value="Chromosome"/>
</dbReference>
<sequence>MMHARVTLLFIASCAIATGATAQNNTNLQGAATCPAAADVSNARLFGPWQAQVDAGPDIPPRQATLNLQRNPEFSESLSGTITRDTGTGQVAGDVDNGVFTLEESSDGKTITATWTGQIVEGSCGREIRGVWKNISDPTEHDFILRKQAGWQ</sequence>